<organism evidence="3 4">
    <name type="scientific">Haloferula helveola</name>
    <dbReference type="NCBI Taxonomy" id="490095"/>
    <lineage>
        <taxon>Bacteria</taxon>
        <taxon>Pseudomonadati</taxon>
        <taxon>Verrucomicrobiota</taxon>
        <taxon>Verrucomicrobiia</taxon>
        <taxon>Verrucomicrobiales</taxon>
        <taxon>Verrucomicrobiaceae</taxon>
        <taxon>Haloferula</taxon>
    </lineage>
</organism>
<feature type="transmembrane region" description="Helical" evidence="1">
    <location>
        <begin position="192"/>
        <end position="211"/>
    </location>
</feature>
<protein>
    <recommendedName>
        <fullName evidence="2">DUF1206 domain-containing protein</fullName>
    </recommendedName>
</protein>
<evidence type="ECO:0000256" key="1">
    <source>
        <dbReference type="SAM" id="Phobius"/>
    </source>
</evidence>
<name>A0ABM7RBE9_9BACT</name>
<keyword evidence="1" id="KW-0812">Transmembrane</keyword>
<feature type="transmembrane region" description="Helical" evidence="1">
    <location>
        <begin position="99"/>
        <end position="119"/>
    </location>
</feature>
<evidence type="ECO:0000313" key="3">
    <source>
        <dbReference type="EMBL" id="BCX46953.1"/>
    </source>
</evidence>
<feature type="domain" description="DUF1206" evidence="2">
    <location>
        <begin position="17"/>
        <end position="82"/>
    </location>
</feature>
<reference evidence="3 4" key="1">
    <citation type="submission" date="2021-06" db="EMBL/GenBank/DDBJ databases">
        <title>Complete genome of Haloferula helveola possessing various polysaccharide degrading enzymes.</title>
        <authorList>
            <person name="Takami H."/>
            <person name="Huang C."/>
            <person name="Hamasaki K."/>
        </authorList>
    </citation>
    <scope>NUCLEOTIDE SEQUENCE [LARGE SCALE GENOMIC DNA]</scope>
    <source>
        <strain evidence="3 4">CN-1</strain>
    </source>
</reference>
<keyword evidence="1" id="KW-0472">Membrane</keyword>
<dbReference type="RefSeq" id="WP_338688906.1">
    <property type="nucleotide sequence ID" value="NZ_AP024702.1"/>
</dbReference>
<feature type="transmembrane region" description="Helical" evidence="1">
    <location>
        <begin position="236"/>
        <end position="258"/>
    </location>
</feature>
<feature type="domain" description="DUF1206" evidence="2">
    <location>
        <begin position="191"/>
        <end position="259"/>
    </location>
</feature>
<dbReference type="EMBL" id="AP024702">
    <property type="protein sequence ID" value="BCX46953.1"/>
    <property type="molecule type" value="Genomic_DNA"/>
</dbReference>
<feature type="transmembrane region" description="Helical" evidence="1">
    <location>
        <begin position="139"/>
        <end position="160"/>
    </location>
</feature>
<dbReference type="Pfam" id="PF06724">
    <property type="entry name" value="DUF1206"/>
    <property type="match status" value="3"/>
</dbReference>
<feature type="domain" description="DUF1206" evidence="2">
    <location>
        <begin position="99"/>
        <end position="164"/>
    </location>
</feature>
<dbReference type="Proteomes" id="UP001374893">
    <property type="component" value="Chromosome"/>
</dbReference>
<feature type="transmembrane region" description="Helical" evidence="1">
    <location>
        <begin position="22"/>
        <end position="43"/>
    </location>
</feature>
<keyword evidence="1" id="KW-1133">Transmembrane helix</keyword>
<evidence type="ECO:0000259" key="2">
    <source>
        <dbReference type="Pfam" id="PF06724"/>
    </source>
</evidence>
<gene>
    <name evidence="3" type="ORF">HAHE_08610</name>
</gene>
<dbReference type="InterPro" id="IPR009597">
    <property type="entry name" value="DUF1206"/>
</dbReference>
<keyword evidence="4" id="KW-1185">Reference proteome</keyword>
<evidence type="ECO:0000313" key="4">
    <source>
        <dbReference type="Proteomes" id="UP001374893"/>
    </source>
</evidence>
<feature type="transmembrane region" description="Helical" evidence="1">
    <location>
        <begin position="55"/>
        <end position="79"/>
    </location>
</feature>
<proteinExistence type="predicted"/>
<accession>A0ABM7RBE9</accession>
<sequence length="267" mass="27606">MNTTEQKGWISKLATTGYASKGIVYGAVGVLAAMAAFGTGGSVEGPKGALSEIGSTAWGGILLVLIGVGLLAYGIYRLLGAFADIHSEGQDGSGIAKRLGYFGSGLVHCGLAAYALMGVGGSGSGTEESLTAKALSMPGGALLVGAVGLGIIGAGIYQWVKALTGKYANRFTLDRYTATKRKWIERIAKMGLIARGVIFPLIGFFLIVAATNSDPSQTKGMGEALQTLSGWESGPWLLGLTAIGLVCYGIYCEVLAIYGRWRHSAVR</sequence>